<dbReference type="EMBL" id="CAJVPT010001065">
    <property type="protein sequence ID" value="CAG8456089.1"/>
    <property type="molecule type" value="Genomic_DNA"/>
</dbReference>
<evidence type="ECO:0000313" key="1">
    <source>
        <dbReference type="EMBL" id="CAG8456089.1"/>
    </source>
</evidence>
<gene>
    <name evidence="1" type="ORF">ACOLOM_LOCUS966</name>
</gene>
<reference evidence="1" key="1">
    <citation type="submission" date="2021-06" db="EMBL/GenBank/DDBJ databases">
        <authorList>
            <person name="Kallberg Y."/>
            <person name="Tangrot J."/>
            <person name="Rosling A."/>
        </authorList>
    </citation>
    <scope>NUCLEOTIDE SEQUENCE</scope>
    <source>
        <strain evidence="1">CL356</strain>
    </source>
</reference>
<evidence type="ECO:0000313" key="2">
    <source>
        <dbReference type="Proteomes" id="UP000789525"/>
    </source>
</evidence>
<sequence length="608" mass="69569">MFQYFQNKIWSPQTSPKLQPEDAPIDVYQDESDIPYLAEVDQGGTVYRAMPVDPYTQDEQLPKEVQFNLDGENQDKVVLVPGGKTWTIVDYWSDVRDVIEDPLVVSPSSFGSVHDRAVEIFYQIKGGQVDYGSDHSHQFGHKQLGVTYEGLIPDWSPENPIVLIGKGYGATTILHLQHLLSTNFFGQQTSGKMIKGVICLSAPHRGSTLPYYLGFESGSKRIVHPLSLLQLLLSLIHLICYFACLSRLFDFQLRDQWNLSSKSEGGEQSLWSAITARSKFSRLGDNFLLDWSAEGARKRYAGDVRHQLDGHCFYINYITTGYSWISRITGHYWPRLSWENLSTAFLSARLGQLKLDEQVLRTSSSNFWQNDGVLPVYSQLPPPHQHVLMNISLDDETYDPVKRELQPGVWYNVYVEDRKKTLLFNNDPFLTSLPLIEDILKLSCVKRVNEFLSANTENFEYYYIRGVETSERLMMMIMNKLFVHGAGDINKHLAEMTYFSSKSASPSSSSYISQRVVKRSSDKAGLEWINKIETIELMNSPTRLIYWMNQMQKMRTNSEDADVDEKNGGTLFSSSSTMQGSMFLHSRRKMTTDDYKATMIPTEKRYIS</sequence>
<accession>A0ACA9K6Z5</accession>
<keyword evidence="2" id="KW-1185">Reference proteome</keyword>
<comment type="caution">
    <text evidence="1">The sequence shown here is derived from an EMBL/GenBank/DDBJ whole genome shotgun (WGS) entry which is preliminary data.</text>
</comment>
<dbReference type="Proteomes" id="UP000789525">
    <property type="component" value="Unassembled WGS sequence"/>
</dbReference>
<proteinExistence type="predicted"/>
<protein>
    <submittedName>
        <fullName evidence="1">13523_t:CDS:1</fullName>
    </submittedName>
</protein>
<organism evidence="1 2">
    <name type="scientific">Acaulospora colombiana</name>
    <dbReference type="NCBI Taxonomy" id="27376"/>
    <lineage>
        <taxon>Eukaryota</taxon>
        <taxon>Fungi</taxon>
        <taxon>Fungi incertae sedis</taxon>
        <taxon>Mucoromycota</taxon>
        <taxon>Glomeromycotina</taxon>
        <taxon>Glomeromycetes</taxon>
        <taxon>Diversisporales</taxon>
        <taxon>Acaulosporaceae</taxon>
        <taxon>Acaulospora</taxon>
    </lineage>
</organism>
<name>A0ACA9K6Z5_9GLOM</name>